<dbReference type="OrthoDB" id="851886at2759"/>
<evidence type="ECO:0000313" key="3">
    <source>
        <dbReference type="EMBL" id="KAJ6697292.1"/>
    </source>
</evidence>
<gene>
    <name evidence="3" type="ORF">OIU85_003643</name>
</gene>
<sequence>MEKLSNSLNPKPKSPATDHSPSTSDPLFFSAVLSSLSFLFPRLTDPLSPTYMESLKTKNPIPTGAMNTNLNPPQKTHPNMKRNQGTGNQKAQDTGKQAANTSHQVSSWADRVRVTNSSTRFSLEKIPKQPQGRRLTIPEELMSANSSQWTRCLVGFFPGSRPPYHMVNSMATRVWQLLGLEHTMTTGEGFYLFRLRDEEAVQEVLDRGSWMFGGKSLVLQQWHPHFKFDKNQITTIPVWLRLRGLPFPLWTKAGLSLVASMVGRPLSCDESTFSCKRLEYARVCVEVDVAHPFVHNFELEIPQSSDTVKVDVEYEWKPSRCKTCKVYGHCCKEVEPQPEAIDGINPTAAGLERPQMTTIEGQVPLLSWTTFKIQIPTTRQITMLSWTNFQIPTTQQINCHPSYTTQSPKKAKPPRHKPRTPSHP</sequence>
<feature type="domain" description="DUF4283" evidence="2">
    <location>
        <begin position="146"/>
        <end position="229"/>
    </location>
</feature>
<dbReference type="AlphaFoldDB" id="A0A9Q0T196"/>
<feature type="compositionally biased region" description="Basic residues" evidence="1">
    <location>
        <begin position="409"/>
        <end position="424"/>
    </location>
</feature>
<dbReference type="Proteomes" id="UP001151529">
    <property type="component" value="Chromosome 19"/>
</dbReference>
<dbReference type="PANTHER" id="PTHR31286">
    <property type="entry name" value="GLYCINE-RICH CELL WALL STRUCTURAL PROTEIN 1.8-LIKE"/>
    <property type="match status" value="1"/>
</dbReference>
<proteinExistence type="predicted"/>
<comment type="caution">
    <text evidence="3">The sequence shown here is derived from an EMBL/GenBank/DDBJ whole genome shotgun (WGS) entry which is preliminary data.</text>
</comment>
<dbReference type="Pfam" id="PF14111">
    <property type="entry name" value="DUF4283"/>
    <property type="match status" value="1"/>
</dbReference>
<keyword evidence="4" id="KW-1185">Reference proteome</keyword>
<dbReference type="InterPro" id="IPR040256">
    <property type="entry name" value="At4g02000-like"/>
</dbReference>
<feature type="region of interest" description="Disordered" evidence="1">
    <location>
        <begin position="54"/>
        <end position="110"/>
    </location>
</feature>
<accession>A0A9Q0T196</accession>
<reference evidence="3" key="1">
    <citation type="submission" date="2022-11" db="EMBL/GenBank/DDBJ databases">
        <authorList>
            <person name="Hyden B.L."/>
            <person name="Feng K."/>
            <person name="Yates T."/>
            <person name="Jawdy S."/>
            <person name="Smart L.B."/>
            <person name="Muchero W."/>
        </authorList>
    </citation>
    <scope>NUCLEOTIDE SEQUENCE</scope>
    <source>
        <tissue evidence="3">Shoot tip</tissue>
    </source>
</reference>
<evidence type="ECO:0000313" key="4">
    <source>
        <dbReference type="Proteomes" id="UP001151529"/>
    </source>
</evidence>
<reference evidence="3" key="2">
    <citation type="journal article" date="2023" name="Int. J. Mol. Sci.">
        <title>De Novo Assembly and Annotation of 11 Diverse Shrub Willow (Salix) Genomes Reveals Novel Gene Organization in Sex-Linked Regions.</title>
        <authorList>
            <person name="Hyden B."/>
            <person name="Feng K."/>
            <person name="Yates T.B."/>
            <person name="Jawdy S."/>
            <person name="Cereghino C."/>
            <person name="Smart L.B."/>
            <person name="Muchero W."/>
        </authorList>
    </citation>
    <scope>NUCLEOTIDE SEQUENCE [LARGE SCALE GENOMIC DNA]</scope>
    <source>
        <tissue evidence="3">Shoot tip</tissue>
    </source>
</reference>
<evidence type="ECO:0000259" key="2">
    <source>
        <dbReference type="Pfam" id="PF14111"/>
    </source>
</evidence>
<protein>
    <recommendedName>
        <fullName evidence="2">DUF4283 domain-containing protein</fullName>
    </recommendedName>
</protein>
<evidence type="ECO:0000256" key="1">
    <source>
        <dbReference type="SAM" id="MobiDB-lite"/>
    </source>
</evidence>
<dbReference type="PANTHER" id="PTHR31286:SF99">
    <property type="entry name" value="DUF4283 DOMAIN-CONTAINING PROTEIN"/>
    <property type="match status" value="1"/>
</dbReference>
<name>A0A9Q0T196_SALVM</name>
<dbReference type="EMBL" id="JAPFFL010000010">
    <property type="protein sequence ID" value="KAJ6697292.1"/>
    <property type="molecule type" value="Genomic_DNA"/>
</dbReference>
<feature type="compositionally biased region" description="Polar residues" evidence="1">
    <location>
        <begin position="65"/>
        <end position="107"/>
    </location>
</feature>
<organism evidence="3 4">
    <name type="scientific">Salix viminalis</name>
    <name type="common">Common osier</name>
    <name type="synonym">Basket willow</name>
    <dbReference type="NCBI Taxonomy" id="40686"/>
    <lineage>
        <taxon>Eukaryota</taxon>
        <taxon>Viridiplantae</taxon>
        <taxon>Streptophyta</taxon>
        <taxon>Embryophyta</taxon>
        <taxon>Tracheophyta</taxon>
        <taxon>Spermatophyta</taxon>
        <taxon>Magnoliopsida</taxon>
        <taxon>eudicotyledons</taxon>
        <taxon>Gunneridae</taxon>
        <taxon>Pentapetalae</taxon>
        <taxon>rosids</taxon>
        <taxon>fabids</taxon>
        <taxon>Malpighiales</taxon>
        <taxon>Salicaceae</taxon>
        <taxon>Saliceae</taxon>
        <taxon>Salix</taxon>
    </lineage>
</organism>
<feature type="region of interest" description="Disordered" evidence="1">
    <location>
        <begin position="397"/>
        <end position="424"/>
    </location>
</feature>
<feature type="region of interest" description="Disordered" evidence="1">
    <location>
        <begin position="1"/>
        <end position="23"/>
    </location>
</feature>
<dbReference type="InterPro" id="IPR025558">
    <property type="entry name" value="DUF4283"/>
</dbReference>
<feature type="compositionally biased region" description="Polar residues" evidence="1">
    <location>
        <begin position="397"/>
        <end position="407"/>
    </location>
</feature>